<reference evidence="3" key="1">
    <citation type="submission" date="2016-11" db="UniProtKB">
        <authorList>
            <consortium name="WormBaseParasite"/>
        </authorList>
    </citation>
    <scope>IDENTIFICATION</scope>
</reference>
<dbReference type="InterPro" id="IPR038178">
    <property type="entry name" value="Kringle_sf"/>
</dbReference>
<dbReference type="AlphaFoldDB" id="A0A1I8HBF5"/>
<dbReference type="InterPro" id="IPR002889">
    <property type="entry name" value="WSC_carb-bd"/>
</dbReference>
<evidence type="ECO:0000313" key="3">
    <source>
        <dbReference type="WBParaSite" id="maker-uti_cns_0005212-snap-gene-0.7-mRNA-1"/>
    </source>
</evidence>
<dbReference type="WBParaSite" id="maker-uti_cns_0005212-snap-gene-0.7-mRNA-1">
    <property type="protein sequence ID" value="maker-uti_cns_0005212-snap-gene-0.7-mRNA-1"/>
    <property type="gene ID" value="maker-uti_cns_0005212-snap-gene-0.7"/>
</dbReference>
<accession>A0A1I8HBF5</accession>
<evidence type="ECO:0000313" key="2">
    <source>
        <dbReference type="Proteomes" id="UP000095280"/>
    </source>
</evidence>
<dbReference type="Proteomes" id="UP000095280">
    <property type="component" value="Unplaced"/>
</dbReference>
<dbReference type="Gene3D" id="2.40.20.10">
    <property type="entry name" value="Plasminogen Kringle 4"/>
    <property type="match status" value="1"/>
</dbReference>
<proteinExistence type="predicted"/>
<organism evidence="2 3">
    <name type="scientific">Macrostomum lignano</name>
    <dbReference type="NCBI Taxonomy" id="282301"/>
    <lineage>
        <taxon>Eukaryota</taxon>
        <taxon>Metazoa</taxon>
        <taxon>Spiralia</taxon>
        <taxon>Lophotrochozoa</taxon>
        <taxon>Platyhelminthes</taxon>
        <taxon>Rhabditophora</taxon>
        <taxon>Macrostomorpha</taxon>
        <taxon>Macrostomida</taxon>
        <taxon>Macrostomidae</taxon>
        <taxon>Macrostomum</taxon>
    </lineage>
</organism>
<keyword evidence="2" id="KW-1185">Reference proteome</keyword>
<sequence length="365" mass="40342">MFDQLRLGLCAECCYNAAYSYMSLLAGDTCYCGNELPGNDSLKQKNSACGVRCPGDAKEICGGESALSVYLVRSPDPKPLFIPFSPALDSLSVGPYCFYRAAGGRLAATYCNVPYCPISSSFDCLSSSNDGSISDSQYLRYTGHRSKTKTRDNCLNWSDLETTFLGQWNSFKLSFRLLSYDVRMIEIKKVYVETPDYSLYTNKTGNFCRAARVVIDAFVYKTGRSDGYYFIRHQIVKSDTPVCFVMINQRSAILGACRVDACSRVTQSIPGLVRDQVGNALLASRFGSSIGIGFTGCSFGNQACTMEDFTTLLHPELGLCHRFNQEKFVGLTKDLKATESLLSFNYFTDSTDSKGRRLPGLSRMA</sequence>
<dbReference type="Pfam" id="PF01822">
    <property type="entry name" value="WSC"/>
    <property type="match status" value="1"/>
</dbReference>
<feature type="domain" description="WSC" evidence="1">
    <location>
        <begin position="1"/>
        <end position="73"/>
    </location>
</feature>
<dbReference type="PROSITE" id="PS51212">
    <property type="entry name" value="WSC"/>
    <property type="match status" value="1"/>
</dbReference>
<protein>
    <submittedName>
        <fullName evidence="3">WSC domain-containing protein</fullName>
    </submittedName>
</protein>
<evidence type="ECO:0000259" key="1">
    <source>
        <dbReference type="PROSITE" id="PS51212"/>
    </source>
</evidence>
<name>A0A1I8HBF5_9PLAT</name>